<accession>A0A067M3D8</accession>
<dbReference type="GO" id="GO:1990234">
    <property type="term" value="C:transferase complex"/>
    <property type="evidence" value="ECO:0007669"/>
    <property type="project" value="UniProtKB-ARBA"/>
</dbReference>
<dbReference type="InterPro" id="IPR001680">
    <property type="entry name" value="WD40_rpt"/>
</dbReference>
<dbReference type="Pfam" id="PF00400">
    <property type="entry name" value="WD40"/>
    <property type="match status" value="2"/>
</dbReference>
<dbReference type="SUPFAM" id="SSF50978">
    <property type="entry name" value="WD40 repeat-like"/>
    <property type="match status" value="1"/>
</dbReference>
<dbReference type="Gene3D" id="2.130.10.10">
    <property type="entry name" value="YVTN repeat-like/Quinoprotein amine dehydrogenase"/>
    <property type="match status" value="1"/>
</dbReference>
<evidence type="ECO:0000256" key="2">
    <source>
        <dbReference type="ARBA" id="ARBA00022737"/>
    </source>
</evidence>
<evidence type="ECO:0000256" key="4">
    <source>
        <dbReference type="SAM" id="MobiDB-lite"/>
    </source>
</evidence>
<dbReference type="OrthoDB" id="3238562at2759"/>
<reference evidence="6" key="1">
    <citation type="journal article" date="2014" name="Proc. Natl. Acad. Sci. U.S.A.">
        <title>Extensive sampling of basidiomycete genomes demonstrates inadequacy of the white-rot/brown-rot paradigm for wood decay fungi.</title>
        <authorList>
            <person name="Riley R."/>
            <person name="Salamov A.A."/>
            <person name="Brown D.W."/>
            <person name="Nagy L.G."/>
            <person name="Floudas D."/>
            <person name="Held B.W."/>
            <person name="Levasseur A."/>
            <person name="Lombard V."/>
            <person name="Morin E."/>
            <person name="Otillar R."/>
            <person name="Lindquist E.A."/>
            <person name="Sun H."/>
            <person name="LaButti K.M."/>
            <person name="Schmutz J."/>
            <person name="Jabbour D."/>
            <person name="Luo H."/>
            <person name="Baker S.E."/>
            <person name="Pisabarro A.G."/>
            <person name="Walton J.D."/>
            <person name="Blanchette R.A."/>
            <person name="Henrissat B."/>
            <person name="Martin F."/>
            <person name="Cullen D."/>
            <person name="Hibbett D.S."/>
            <person name="Grigoriev I.V."/>
        </authorList>
    </citation>
    <scope>NUCLEOTIDE SEQUENCE [LARGE SCALE GENOMIC DNA]</scope>
    <source>
        <strain evidence="6">FD-172 SS1</strain>
    </source>
</reference>
<feature type="region of interest" description="Disordered" evidence="4">
    <location>
        <begin position="458"/>
        <end position="485"/>
    </location>
</feature>
<dbReference type="AlphaFoldDB" id="A0A067M3D8"/>
<feature type="repeat" description="WD" evidence="3">
    <location>
        <begin position="42"/>
        <end position="74"/>
    </location>
</feature>
<protein>
    <submittedName>
        <fullName evidence="5">Uncharacterized protein</fullName>
    </submittedName>
</protein>
<evidence type="ECO:0000313" key="5">
    <source>
        <dbReference type="EMBL" id="KDQ06352.1"/>
    </source>
</evidence>
<dbReference type="InterPro" id="IPR036322">
    <property type="entry name" value="WD40_repeat_dom_sf"/>
</dbReference>
<name>A0A067M3D8_BOTB1</name>
<dbReference type="SMART" id="SM00320">
    <property type="entry name" value="WD40"/>
    <property type="match status" value="5"/>
</dbReference>
<keyword evidence="2" id="KW-0677">Repeat</keyword>
<dbReference type="STRING" id="930990.A0A067M3D8"/>
<dbReference type="PROSITE" id="PS50294">
    <property type="entry name" value="WD_REPEATS_REGION"/>
    <property type="match status" value="1"/>
</dbReference>
<proteinExistence type="predicted"/>
<sequence length="548" mass="60452">MRHTLFNPYGGSPSRSLHILIRIPHLFTASHASNYVCQNVLHPSHTNSISCLAFSPDGAYLASGGDDGGIFIFSGKDWECLCGVSYHLPLQALLWHPSRNCVLISGYADGRVIWSHFDPARGDPEICRKIFAFDTPVHALAFDPKHNRLAVGSGSCVKIYERKQVNGPYKHATVYNHGGDMRIVSLAFAEEGSRLIGSFLENLIICWDPASMSAIWSKVSATKIGSSDVSPDASQMVACNLRDGFEVYPLAPTLPVASASFKAAASPDRPFPVLFVHSGEAILGGSASGRFQLWDLQSSTPLQTLPHENGGTTQAIAACSDGDSKIRRIATAISDQEQSTIKIWQAHVSGPYTKSPAKPPALRSSTSRALRMKELEEHWQATLQSVRESRARAKAFDLLVASVFLFGLWNPLFSGLWFRHQHPPPSIIAYTGAPGQAHFNPPWVFECTTTECATYRTGANQPDSLPPFQPYERPQSSPTQDMGTNISRTPRVFRERVKHATRSTLFYFYAALTGLSSVFCRFRELVDALIFRVHAVEKEIRAWVYAID</sequence>
<dbReference type="PANTHER" id="PTHR22847">
    <property type="entry name" value="WD40 REPEAT PROTEIN"/>
    <property type="match status" value="1"/>
</dbReference>
<feature type="compositionally biased region" description="Polar residues" evidence="4">
    <location>
        <begin position="474"/>
        <end position="485"/>
    </location>
</feature>
<dbReference type="PROSITE" id="PS50082">
    <property type="entry name" value="WD_REPEATS_2"/>
    <property type="match status" value="1"/>
</dbReference>
<keyword evidence="6" id="KW-1185">Reference proteome</keyword>
<keyword evidence="1 3" id="KW-0853">WD repeat</keyword>
<gene>
    <name evidence="5" type="ORF">BOTBODRAFT_181678</name>
</gene>
<dbReference type="InParanoid" id="A0A067M3D8"/>
<dbReference type="Proteomes" id="UP000027195">
    <property type="component" value="Unassembled WGS sequence"/>
</dbReference>
<dbReference type="PANTHER" id="PTHR22847:SF637">
    <property type="entry name" value="WD REPEAT DOMAIN 5B"/>
    <property type="match status" value="1"/>
</dbReference>
<dbReference type="HOGENOM" id="CLU_496943_0_0_1"/>
<dbReference type="InterPro" id="IPR015943">
    <property type="entry name" value="WD40/YVTN_repeat-like_dom_sf"/>
</dbReference>
<dbReference type="EMBL" id="KL198140">
    <property type="protein sequence ID" value="KDQ06352.1"/>
    <property type="molecule type" value="Genomic_DNA"/>
</dbReference>
<evidence type="ECO:0000313" key="6">
    <source>
        <dbReference type="Proteomes" id="UP000027195"/>
    </source>
</evidence>
<evidence type="ECO:0000256" key="1">
    <source>
        <dbReference type="ARBA" id="ARBA00022574"/>
    </source>
</evidence>
<organism evidence="5 6">
    <name type="scientific">Botryobasidium botryosum (strain FD-172 SS1)</name>
    <dbReference type="NCBI Taxonomy" id="930990"/>
    <lineage>
        <taxon>Eukaryota</taxon>
        <taxon>Fungi</taxon>
        <taxon>Dikarya</taxon>
        <taxon>Basidiomycota</taxon>
        <taxon>Agaricomycotina</taxon>
        <taxon>Agaricomycetes</taxon>
        <taxon>Cantharellales</taxon>
        <taxon>Botryobasidiaceae</taxon>
        <taxon>Botryobasidium</taxon>
    </lineage>
</organism>
<evidence type="ECO:0000256" key="3">
    <source>
        <dbReference type="PROSITE-ProRule" id="PRU00221"/>
    </source>
</evidence>